<sequence length="252" mass="27231">MPPPVRLPMRLPRLDALRGFALLWMIAFHFAFDLAHLRLIEADFYRDPVWTGQRIAILSLFLLCAGLGQAAARAQGQPAARFARRWLQIAGAALLVSAGSWLMFGPRYIHFGVLHGMALMLPLARWAAPLGHGLLPLAALAVVLPLLWTGPDLAGRALDWLGLMARKPATEDHVPLLPWLGPMLLGLWLGQCLLARAARCGRPGLLGGPLPAALQPLARLGRWSLSVYLLHQPLLMGGLMAGLALTRGSSGS</sequence>
<keyword evidence="1" id="KW-1133">Transmembrane helix</keyword>
<evidence type="ECO:0000313" key="4">
    <source>
        <dbReference type="Proteomes" id="UP000586093"/>
    </source>
</evidence>
<gene>
    <name evidence="3" type="ORF">H4F90_07370</name>
</gene>
<evidence type="ECO:0000256" key="1">
    <source>
        <dbReference type="SAM" id="Phobius"/>
    </source>
</evidence>
<dbReference type="AlphaFoldDB" id="A0A839HUH2"/>
<keyword evidence="1" id="KW-0472">Membrane</keyword>
<evidence type="ECO:0000313" key="3">
    <source>
        <dbReference type="EMBL" id="MBB1161794.1"/>
    </source>
</evidence>
<feature type="transmembrane region" description="Helical" evidence="1">
    <location>
        <begin position="134"/>
        <end position="151"/>
    </location>
</feature>
<reference evidence="3 4" key="1">
    <citation type="submission" date="2020-08" db="EMBL/GenBank/DDBJ databases">
        <title>Aquariorum lacteus gen. nov., sp. nov., a new member of the family Comamonadaceae, isolated from freshwater aquarium.</title>
        <authorList>
            <person name="Chun S.-J."/>
        </authorList>
    </citation>
    <scope>NUCLEOTIDE SEQUENCE [LARGE SCALE GENOMIC DNA]</scope>
    <source>
        <strain evidence="3 4">SJAQ100</strain>
    </source>
</reference>
<name>A0A839HUH2_9BURK</name>
<dbReference type="Proteomes" id="UP000586093">
    <property type="component" value="Unassembled WGS sequence"/>
</dbReference>
<feature type="transmembrane region" description="Helical" evidence="1">
    <location>
        <begin position="86"/>
        <end position="103"/>
    </location>
</feature>
<proteinExistence type="predicted"/>
<feature type="transmembrane region" description="Helical" evidence="1">
    <location>
        <begin position="55"/>
        <end position="74"/>
    </location>
</feature>
<keyword evidence="4" id="KW-1185">Reference proteome</keyword>
<dbReference type="Pfam" id="PF07786">
    <property type="entry name" value="HGSNAT_cat"/>
    <property type="match status" value="1"/>
</dbReference>
<dbReference type="RefSeq" id="WP_182662849.1">
    <property type="nucleotide sequence ID" value="NZ_JACIVI010000001.1"/>
</dbReference>
<organism evidence="3 4">
    <name type="scientific">Aquariibacter albus</name>
    <dbReference type="NCBI Taxonomy" id="2759899"/>
    <lineage>
        <taxon>Bacteria</taxon>
        <taxon>Pseudomonadati</taxon>
        <taxon>Pseudomonadota</taxon>
        <taxon>Betaproteobacteria</taxon>
        <taxon>Burkholderiales</taxon>
        <taxon>Sphaerotilaceae</taxon>
        <taxon>Aquariibacter</taxon>
    </lineage>
</organism>
<protein>
    <submittedName>
        <fullName evidence="3">DUF1624 domain-containing protein</fullName>
    </submittedName>
</protein>
<dbReference type="InterPro" id="IPR012429">
    <property type="entry name" value="HGSNAT_cat"/>
</dbReference>
<comment type="caution">
    <text evidence="3">The sequence shown here is derived from an EMBL/GenBank/DDBJ whole genome shotgun (WGS) entry which is preliminary data.</text>
</comment>
<feature type="transmembrane region" description="Helical" evidence="1">
    <location>
        <begin position="16"/>
        <end position="35"/>
    </location>
</feature>
<keyword evidence="1" id="KW-0812">Transmembrane</keyword>
<dbReference type="EMBL" id="JACIVI010000001">
    <property type="protein sequence ID" value="MBB1161794.1"/>
    <property type="molecule type" value="Genomic_DNA"/>
</dbReference>
<evidence type="ECO:0000259" key="2">
    <source>
        <dbReference type="Pfam" id="PF07786"/>
    </source>
</evidence>
<accession>A0A839HUH2</accession>
<feature type="domain" description="Heparan-alpha-glucosaminide N-acetyltransferase catalytic" evidence="2">
    <location>
        <begin position="10"/>
        <end position="233"/>
    </location>
</feature>